<dbReference type="AlphaFoldDB" id="A0AAV7V0W8"/>
<feature type="non-terminal residue" evidence="2">
    <location>
        <position position="85"/>
    </location>
</feature>
<accession>A0AAV7V0W8</accession>
<proteinExistence type="predicted"/>
<feature type="compositionally biased region" description="Polar residues" evidence="1">
    <location>
        <begin position="22"/>
        <end position="40"/>
    </location>
</feature>
<name>A0AAV7V0W8_PLEWA</name>
<feature type="region of interest" description="Disordered" evidence="1">
    <location>
        <begin position="1"/>
        <end position="40"/>
    </location>
</feature>
<keyword evidence="3" id="KW-1185">Reference proteome</keyword>
<sequence length="85" mass="9147">VSIAALEEQDGQELIPHAPNRRAQNQPEFGNPSGVNAQSGTATYLGLAAHLQGEEDSQPLLPQQVPTERSHLTIIDFFISVSKKG</sequence>
<feature type="non-terminal residue" evidence="2">
    <location>
        <position position="1"/>
    </location>
</feature>
<dbReference type="Proteomes" id="UP001066276">
    <property type="component" value="Chromosome 2_2"/>
</dbReference>
<protein>
    <submittedName>
        <fullName evidence="2">Uncharacterized protein</fullName>
    </submittedName>
</protein>
<comment type="caution">
    <text evidence="2">The sequence shown here is derived from an EMBL/GenBank/DDBJ whole genome shotgun (WGS) entry which is preliminary data.</text>
</comment>
<gene>
    <name evidence="2" type="ORF">NDU88_003305</name>
</gene>
<evidence type="ECO:0000313" key="2">
    <source>
        <dbReference type="EMBL" id="KAJ1194010.1"/>
    </source>
</evidence>
<dbReference type="EMBL" id="JANPWB010000004">
    <property type="protein sequence ID" value="KAJ1194010.1"/>
    <property type="molecule type" value="Genomic_DNA"/>
</dbReference>
<evidence type="ECO:0000313" key="3">
    <source>
        <dbReference type="Proteomes" id="UP001066276"/>
    </source>
</evidence>
<reference evidence="2" key="1">
    <citation type="journal article" date="2022" name="bioRxiv">
        <title>Sequencing and chromosome-scale assembly of the giantPleurodeles waltlgenome.</title>
        <authorList>
            <person name="Brown T."/>
            <person name="Elewa A."/>
            <person name="Iarovenko S."/>
            <person name="Subramanian E."/>
            <person name="Araus A.J."/>
            <person name="Petzold A."/>
            <person name="Susuki M."/>
            <person name="Suzuki K.-i.T."/>
            <person name="Hayashi T."/>
            <person name="Toyoda A."/>
            <person name="Oliveira C."/>
            <person name="Osipova E."/>
            <person name="Leigh N.D."/>
            <person name="Simon A."/>
            <person name="Yun M.H."/>
        </authorList>
    </citation>
    <scope>NUCLEOTIDE SEQUENCE</scope>
    <source>
        <strain evidence="2">20211129_DDA</strain>
        <tissue evidence="2">Liver</tissue>
    </source>
</reference>
<organism evidence="2 3">
    <name type="scientific">Pleurodeles waltl</name>
    <name type="common">Iberian ribbed newt</name>
    <dbReference type="NCBI Taxonomy" id="8319"/>
    <lineage>
        <taxon>Eukaryota</taxon>
        <taxon>Metazoa</taxon>
        <taxon>Chordata</taxon>
        <taxon>Craniata</taxon>
        <taxon>Vertebrata</taxon>
        <taxon>Euteleostomi</taxon>
        <taxon>Amphibia</taxon>
        <taxon>Batrachia</taxon>
        <taxon>Caudata</taxon>
        <taxon>Salamandroidea</taxon>
        <taxon>Salamandridae</taxon>
        <taxon>Pleurodelinae</taxon>
        <taxon>Pleurodeles</taxon>
    </lineage>
</organism>
<evidence type="ECO:0000256" key="1">
    <source>
        <dbReference type="SAM" id="MobiDB-lite"/>
    </source>
</evidence>